<protein>
    <submittedName>
        <fullName evidence="3">Uncharacterized protein</fullName>
    </submittedName>
</protein>
<feature type="transmembrane region" description="Helical" evidence="2">
    <location>
        <begin position="63"/>
        <end position="89"/>
    </location>
</feature>
<name>A0A2G5U848_9PELO</name>
<keyword evidence="2" id="KW-0472">Membrane</keyword>
<dbReference type="SUPFAM" id="SSF53756">
    <property type="entry name" value="UDP-Glycosyltransferase/glycogen phosphorylase"/>
    <property type="match status" value="1"/>
</dbReference>
<organism evidence="3 4">
    <name type="scientific">Caenorhabditis nigoni</name>
    <dbReference type="NCBI Taxonomy" id="1611254"/>
    <lineage>
        <taxon>Eukaryota</taxon>
        <taxon>Metazoa</taxon>
        <taxon>Ecdysozoa</taxon>
        <taxon>Nematoda</taxon>
        <taxon>Chromadorea</taxon>
        <taxon>Rhabditida</taxon>
        <taxon>Rhabditina</taxon>
        <taxon>Rhabditomorpha</taxon>
        <taxon>Rhabditoidea</taxon>
        <taxon>Rhabditidae</taxon>
        <taxon>Peloderinae</taxon>
        <taxon>Caenorhabditis</taxon>
    </lineage>
</organism>
<keyword evidence="4" id="KW-1185">Reference proteome</keyword>
<dbReference type="STRING" id="1611254.A0A2G5U848"/>
<proteinExistence type="predicted"/>
<evidence type="ECO:0000313" key="3">
    <source>
        <dbReference type="EMBL" id="PIC35643.1"/>
    </source>
</evidence>
<dbReference type="Pfam" id="PF00201">
    <property type="entry name" value="UDPGT"/>
    <property type="match status" value="1"/>
</dbReference>
<dbReference type="GO" id="GO:0008194">
    <property type="term" value="F:UDP-glycosyltransferase activity"/>
    <property type="evidence" value="ECO:0007669"/>
    <property type="project" value="InterPro"/>
</dbReference>
<gene>
    <name evidence="3" type="primary">Cnig_chr_IV.g14939</name>
    <name evidence="3" type="ORF">B9Z55_014939</name>
</gene>
<sequence length="105" mass="12450">MVDALQKLLFDPKYERNAKTISKMMLEKPEQSEKLFVDWVEYAARNPGLHKILNLPGAELTPFWYYSGDVIVVTFIFSMTSIFIFWRFLNFMRCRISIRSKSKSE</sequence>
<dbReference type="EMBL" id="PDUG01000004">
    <property type="protein sequence ID" value="PIC35643.1"/>
    <property type="molecule type" value="Genomic_DNA"/>
</dbReference>
<evidence type="ECO:0000256" key="2">
    <source>
        <dbReference type="SAM" id="Phobius"/>
    </source>
</evidence>
<evidence type="ECO:0000313" key="4">
    <source>
        <dbReference type="Proteomes" id="UP000230233"/>
    </source>
</evidence>
<dbReference type="Proteomes" id="UP000230233">
    <property type="component" value="Chromosome IV"/>
</dbReference>
<dbReference type="AlphaFoldDB" id="A0A2G5U848"/>
<keyword evidence="2" id="KW-0812">Transmembrane</keyword>
<comment type="caution">
    <text evidence="3">The sequence shown here is derived from an EMBL/GenBank/DDBJ whole genome shotgun (WGS) entry which is preliminary data.</text>
</comment>
<dbReference type="OrthoDB" id="5835829at2759"/>
<keyword evidence="1" id="KW-0808">Transferase</keyword>
<keyword evidence="2" id="KW-1133">Transmembrane helix</keyword>
<dbReference type="InterPro" id="IPR002213">
    <property type="entry name" value="UDP_glucos_trans"/>
</dbReference>
<reference evidence="4" key="1">
    <citation type="submission" date="2017-10" db="EMBL/GenBank/DDBJ databases">
        <title>Rapid genome shrinkage in a self-fertile nematode reveals novel sperm competition proteins.</title>
        <authorList>
            <person name="Yin D."/>
            <person name="Schwarz E.M."/>
            <person name="Thomas C.G."/>
            <person name="Felde R.L."/>
            <person name="Korf I.F."/>
            <person name="Cutter A.D."/>
            <person name="Schartner C.M."/>
            <person name="Ralston E.J."/>
            <person name="Meyer B.J."/>
            <person name="Haag E.S."/>
        </authorList>
    </citation>
    <scope>NUCLEOTIDE SEQUENCE [LARGE SCALE GENOMIC DNA]</scope>
    <source>
        <strain evidence="4">JU1422</strain>
    </source>
</reference>
<accession>A0A2G5U848</accession>
<evidence type="ECO:0000256" key="1">
    <source>
        <dbReference type="ARBA" id="ARBA00022679"/>
    </source>
</evidence>